<dbReference type="Gene3D" id="1.10.10.10">
    <property type="entry name" value="Winged helix-like DNA-binding domain superfamily/Winged helix DNA-binding domain"/>
    <property type="match status" value="1"/>
</dbReference>
<dbReference type="InterPro" id="IPR032622">
    <property type="entry name" value="UCP01524_HTH"/>
</dbReference>
<sequence length="441" mass="50954">MTQTYTESEQFYSDLYDKLFPILRSITGPGLRQSYDIFSQYMPLEISSIKTGTQIFDWQVPQEWHCSEAYLEAPDGTRVADMHRLNLEVVNYSEAVDKILPLDELQNHLYSLPEQPTAIPYVTSYYKKRWGFCLSQQARDSLPEGNYRAVVKSQFVDGNLDIAQTILEGDSKQEVLLSSYLCHPSMANNELSGPLVLLGLYHRIKKWPKRRYTYRFALHPETIGSLGLLHLEHKNFSKNMVAGLIINCVGGKQQELTFKHSRNDNGLLDKLLYHLNDHGHGHRNISFCPLSGSDERQYNAPGFQFPVCCVSRSFHDGYSQYHTSLDDKEYMGIKPLLDSIDKLERIFLEMEQTTVFENQYPYGEPQLSDRGLYPTLSFFSEERKKQVDELNQIKMLLHYSDGEYDTIDIANKMGIPVSDFKVALEKLEAQKLLIMKDHSRR</sequence>
<dbReference type="InterPro" id="IPR012353">
    <property type="entry name" value="UCP015244"/>
</dbReference>
<dbReference type="Pfam" id="PF16221">
    <property type="entry name" value="HTH_47"/>
    <property type="match status" value="1"/>
</dbReference>
<dbReference type="OrthoDB" id="9765654at2"/>
<dbReference type="Proteomes" id="UP000093366">
    <property type="component" value="Unassembled WGS sequence"/>
</dbReference>
<dbReference type="RefSeq" id="WP_065789960.1">
    <property type="nucleotide sequence ID" value="NZ_MAUJ01000001.1"/>
</dbReference>
<organism evidence="4 5">
    <name type="scientific">Pseudoalteromonas luteoviolacea</name>
    <dbReference type="NCBI Taxonomy" id="43657"/>
    <lineage>
        <taxon>Bacteria</taxon>
        <taxon>Pseudomonadati</taxon>
        <taxon>Pseudomonadota</taxon>
        <taxon>Gammaproteobacteria</taxon>
        <taxon>Alteromonadales</taxon>
        <taxon>Pseudoalteromonadaceae</taxon>
        <taxon>Pseudoalteromonas</taxon>
    </lineage>
</organism>
<evidence type="ECO:0000259" key="1">
    <source>
        <dbReference type="Pfam" id="PF09940"/>
    </source>
</evidence>
<dbReference type="InterPro" id="IPR032610">
    <property type="entry name" value="DUF2172"/>
</dbReference>
<dbReference type="Gene3D" id="3.40.630.10">
    <property type="entry name" value="Zn peptidases"/>
    <property type="match status" value="1"/>
</dbReference>
<evidence type="ECO:0000313" key="5">
    <source>
        <dbReference type="Proteomes" id="UP000093366"/>
    </source>
</evidence>
<dbReference type="Pfam" id="PF09940">
    <property type="entry name" value="DUF2172"/>
    <property type="match status" value="1"/>
</dbReference>
<feature type="domain" description="DUF2172" evidence="1">
    <location>
        <begin position="63"/>
        <end position="154"/>
    </location>
</feature>
<dbReference type="SUPFAM" id="SSF53187">
    <property type="entry name" value="Zn-dependent exopeptidases"/>
    <property type="match status" value="1"/>
</dbReference>
<dbReference type="EMBL" id="MAUJ01000001">
    <property type="protein sequence ID" value="OCQ23967.1"/>
    <property type="molecule type" value="Genomic_DNA"/>
</dbReference>
<proteinExistence type="predicted"/>
<dbReference type="Gene3D" id="3.50.30.90">
    <property type="match status" value="1"/>
</dbReference>
<dbReference type="Pfam" id="PF16254">
    <property type="entry name" value="DUF4910"/>
    <property type="match status" value="1"/>
</dbReference>
<dbReference type="PIRSF" id="PIRSF015244">
    <property type="entry name" value="UCP015244"/>
    <property type="match status" value="1"/>
</dbReference>
<feature type="domain" description="DUF4910" evidence="3">
    <location>
        <begin position="15"/>
        <end position="351"/>
    </location>
</feature>
<name>A0A1C0TXE3_9GAMM</name>
<comment type="caution">
    <text evidence="4">The sequence shown here is derived from an EMBL/GenBank/DDBJ whole genome shotgun (WGS) entry which is preliminary data.</text>
</comment>
<accession>A0A1C0TXE3</accession>
<evidence type="ECO:0008006" key="6">
    <source>
        <dbReference type="Google" id="ProtNLM"/>
    </source>
</evidence>
<evidence type="ECO:0000313" key="4">
    <source>
        <dbReference type="EMBL" id="OCQ23967.1"/>
    </source>
</evidence>
<feature type="domain" description="UCP01524 winged helix-turn-helix" evidence="2">
    <location>
        <begin position="355"/>
        <end position="433"/>
    </location>
</feature>
<protein>
    <recommendedName>
        <fullName evidence="6">DUF4910 domain-containing protein</fullName>
    </recommendedName>
</protein>
<dbReference type="InterPro" id="IPR036388">
    <property type="entry name" value="WH-like_DNA-bd_sf"/>
</dbReference>
<gene>
    <name evidence="4" type="ORF">A7985_08530</name>
</gene>
<reference evidence="5" key="1">
    <citation type="submission" date="2016-07" db="EMBL/GenBank/DDBJ databases">
        <authorList>
            <person name="Florea S."/>
            <person name="Webb J.S."/>
            <person name="Jaromczyk J."/>
            <person name="Schardl C.L."/>
        </authorList>
    </citation>
    <scope>NUCLEOTIDE SEQUENCE [LARGE SCALE GENOMIC DNA]</scope>
    <source>
        <strain evidence="5">IPB1</strain>
    </source>
</reference>
<dbReference type="InterPro" id="IPR032589">
    <property type="entry name" value="DUF4910"/>
</dbReference>
<dbReference type="AlphaFoldDB" id="A0A1C0TXE3"/>
<evidence type="ECO:0000259" key="2">
    <source>
        <dbReference type="Pfam" id="PF16221"/>
    </source>
</evidence>
<evidence type="ECO:0000259" key="3">
    <source>
        <dbReference type="Pfam" id="PF16254"/>
    </source>
</evidence>